<dbReference type="EMBL" id="FOSB01000015">
    <property type="protein sequence ID" value="SFK48374.1"/>
    <property type="molecule type" value="Genomic_DNA"/>
</dbReference>
<evidence type="ECO:0000259" key="1">
    <source>
        <dbReference type="PROSITE" id="PS50943"/>
    </source>
</evidence>
<dbReference type="CDD" id="cd00093">
    <property type="entry name" value="HTH_XRE"/>
    <property type="match status" value="1"/>
</dbReference>
<proteinExistence type="predicted"/>
<gene>
    <name evidence="2" type="ORF">SAMN04487936_11522</name>
</gene>
<dbReference type="InterPro" id="IPR001387">
    <property type="entry name" value="Cro/C1-type_HTH"/>
</dbReference>
<dbReference type="Pfam" id="PF01381">
    <property type="entry name" value="HTH_3"/>
    <property type="match status" value="1"/>
</dbReference>
<reference evidence="3" key="1">
    <citation type="submission" date="2016-10" db="EMBL/GenBank/DDBJ databases">
        <authorList>
            <person name="Varghese N."/>
            <person name="Submissions S."/>
        </authorList>
    </citation>
    <scope>NUCLEOTIDE SEQUENCE [LARGE SCALE GENOMIC DNA]</scope>
    <source>
        <strain evidence="3">CGMCC 1.3704</strain>
    </source>
</reference>
<dbReference type="RefSeq" id="WP_075038092.1">
    <property type="nucleotide sequence ID" value="NZ_FOSB01000015.1"/>
</dbReference>
<protein>
    <submittedName>
        <fullName evidence="2">Putative transcriptional regulator</fullName>
    </submittedName>
</protein>
<dbReference type="GO" id="GO:0003677">
    <property type="term" value="F:DNA binding"/>
    <property type="evidence" value="ECO:0007669"/>
    <property type="project" value="InterPro"/>
</dbReference>
<dbReference type="Gene3D" id="1.10.260.40">
    <property type="entry name" value="lambda repressor-like DNA-binding domains"/>
    <property type="match status" value="1"/>
</dbReference>
<organism evidence="2 3">
    <name type="scientific">Halobacillus dabanensis</name>
    <dbReference type="NCBI Taxonomy" id="240302"/>
    <lineage>
        <taxon>Bacteria</taxon>
        <taxon>Bacillati</taxon>
        <taxon>Bacillota</taxon>
        <taxon>Bacilli</taxon>
        <taxon>Bacillales</taxon>
        <taxon>Bacillaceae</taxon>
        <taxon>Halobacillus</taxon>
    </lineage>
</organism>
<evidence type="ECO:0000313" key="3">
    <source>
        <dbReference type="Proteomes" id="UP000183557"/>
    </source>
</evidence>
<dbReference type="InterPro" id="IPR010982">
    <property type="entry name" value="Lambda_DNA-bd_dom_sf"/>
</dbReference>
<dbReference type="Proteomes" id="UP000183557">
    <property type="component" value="Unassembled WGS sequence"/>
</dbReference>
<feature type="domain" description="HTH cro/C1-type" evidence="1">
    <location>
        <begin position="6"/>
        <end position="66"/>
    </location>
</feature>
<evidence type="ECO:0000313" key="2">
    <source>
        <dbReference type="EMBL" id="SFK48374.1"/>
    </source>
</evidence>
<sequence>MKREKLIQYRKNKKWSQKRVVEELSTKHGVKITDSYYGMIEQGVRNPSLKLAVSIAKIFKVRPENIFLDNKTTKCCVDDSKEVI</sequence>
<dbReference type="PROSITE" id="PS50943">
    <property type="entry name" value="HTH_CROC1"/>
    <property type="match status" value="1"/>
</dbReference>
<keyword evidence="3" id="KW-1185">Reference proteome</keyword>
<name>A0A1I3ZW31_HALDA</name>
<dbReference type="SUPFAM" id="SSF47413">
    <property type="entry name" value="lambda repressor-like DNA-binding domains"/>
    <property type="match status" value="1"/>
</dbReference>
<dbReference type="AlphaFoldDB" id="A0A1I3ZW31"/>
<accession>A0A1I3ZW31</accession>
<dbReference type="SMART" id="SM00530">
    <property type="entry name" value="HTH_XRE"/>
    <property type="match status" value="1"/>
</dbReference>